<keyword evidence="1" id="KW-0732">Signal</keyword>
<gene>
    <name evidence="2" type="ORF">BC643_0954</name>
</gene>
<dbReference type="Pfam" id="PF20230">
    <property type="entry name" value="DUF6588"/>
    <property type="match status" value="1"/>
</dbReference>
<feature type="chain" id="PRO_5019413965" evidence="1">
    <location>
        <begin position="21"/>
        <end position="361"/>
    </location>
</feature>
<name>A0A419W590_9BACT</name>
<dbReference type="RefSeq" id="WP_120272007.1">
    <property type="nucleotide sequence ID" value="NZ_RAPN01000001.1"/>
</dbReference>
<protein>
    <submittedName>
        <fullName evidence="2">Uncharacterized protein</fullName>
    </submittedName>
</protein>
<dbReference type="AlphaFoldDB" id="A0A419W590"/>
<reference evidence="2 3" key="1">
    <citation type="submission" date="2018-09" db="EMBL/GenBank/DDBJ databases">
        <title>Genomic Encyclopedia of Archaeal and Bacterial Type Strains, Phase II (KMG-II): from individual species to whole genera.</title>
        <authorList>
            <person name="Goeker M."/>
        </authorList>
    </citation>
    <scope>NUCLEOTIDE SEQUENCE [LARGE SCALE GENOMIC DNA]</scope>
    <source>
        <strain evidence="2 3">DSM 27148</strain>
    </source>
</reference>
<dbReference type="EMBL" id="RAPN01000001">
    <property type="protein sequence ID" value="RKD90614.1"/>
    <property type="molecule type" value="Genomic_DNA"/>
</dbReference>
<dbReference type="InterPro" id="IPR046495">
    <property type="entry name" value="DUF6588"/>
</dbReference>
<accession>A0A419W590</accession>
<evidence type="ECO:0000256" key="1">
    <source>
        <dbReference type="SAM" id="SignalP"/>
    </source>
</evidence>
<organism evidence="2 3">
    <name type="scientific">Mangrovibacterium diazotrophicum</name>
    <dbReference type="NCBI Taxonomy" id="1261403"/>
    <lineage>
        <taxon>Bacteria</taxon>
        <taxon>Pseudomonadati</taxon>
        <taxon>Bacteroidota</taxon>
        <taxon>Bacteroidia</taxon>
        <taxon>Marinilabiliales</taxon>
        <taxon>Prolixibacteraceae</taxon>
        <taxon>Mangrovibacterium</taxon>
    </lineage>
</organism>
<keyword evidence="3" id="KW-1185">Reference proteome</keyword>
<dbReference type="OrthoDB" id="9775382at2"/>
<sequence length="361" mass="39847">MKKILLVALVALAGFKFSFAQSDVADMLRFGTHDANLLIGAYVEPYAKGLGVGMNNSWYYTAETHKLWGFDLAFSVSAFKVADSDKTFDVNKLGLKYLYAQEGNSIASTAAGSTGGVPLYYDANYQGMTIPVEYFSTPGGSDFDVVPVPIIQASFGLLPNTDIIGRYIPKVKFDIDNEKADVGLWGIGFKHNIRKSLPFIKHLPIDIALFAAYSKMSGESTMHFDYTNYGYSNPAGYVVDENQRGELESKNFKYGLIVSKKIAVITFFASVTGNSSKTTFDILGRFPIPDPERLSDDYTSIDDLLIDAMVDEEDPIALHYKDNYIGLDAGFRLKLAFFSLFGSIAKTNYVTYNAGLSFGFR</sequence>
<dbReference type="Proteomes" id="UP000283387">
    <property type="component" value="Unassembled WGS sequence"/>
</dbReference>
<evidence type="ECO:0000313" key="2">
    <source>
        <dbReference type="EMBL" id="RKD90614.1"/>
    </source>
</evidence>
<proteinExistence type="predicted"/>
<comment type="caution">
    <text evidence="2">The sequence shown here is derived from an EMBL/GenBank/DDBJ whole genome shotgun (WGS) entry which is preliminary data.</text>
</comment>
<feature type="signal peptide" evidence="1">
    <location>
        <begin position="1"/>
        <end position="20"/>
    </location>
</feature>
<evidence type="ECO:0000313" key="3">
    <source>
        <dbReference type="Proteomes" id="UP000283387"/>
    </source>
</evidence>